<dbReference type="Pfam" id="PF00126">
    <property type="entry name" value="HTH_1"/>
    <property type="match status" value="1"/>
</dbReference>
<proteinExistence type="inferred from homology"/>
<keyword evidence="7" id="KW-1185">Reference proteome</keyword>
<dbReference type="SUPFAM" id="SSF53850">
    <property type="entry name" value="Periplasmic binding protein-like II"/>
    <property type="match status" value="1"/>
</dbReference>
<dbReference type="PROSITE" id="PS50931">
    <property type="entry name" value="HTH_LYSR"/>
    <property type="match status" value="1"/>
</dbReference>
<evidence type="ECO:0000256" key="3">
    <source>
        <dbReference type="ARBA" id="ARBA00023125"/>
    </source>
</evidence>
<dbReference type="FunFam" id="1.10.10.10:FF:000001">
    <property type="entry name" value="LysR family transcriptional regulator"/>
    <property type="match status" value="1"/>
</dbReference>
<dbReference type="PANTHER" id="PTHR30537">
    <property type="entry name" value="HTH-TYPE TRANSCRIPTIONAL REGULATOR"/>
    <property type="match status" value="1"/>
</dbReference>
<keyword evidence="4" id="KW-0804">Transcription</keyword>
<evidence type="ECO:0000256" key="4">
    <source>
        <dbReference type="ARBA" id="ARBA00023163"/>
    </source>
</evidence>
<dbReference type="AlphaFoldDB" id="A0A2R8CGR0"/>
<evidence type="ECO:0000313" key="7">
    <source>
        <dbReference type="Proteomes" id="UP000244898"/>
    </source>
</evidence>
<feature type="domain" description="HTH lysR-type" evidence="5">
    <location>
        <begin position="14"/>
        <end position="66"/>
    </location>
</feature>
<reference evidence="7" key="1">
    <citation type="submission" date="2018-03" db="EMBL/GenBank/DDBJ databases">
        <authorList>
            <person name="Rodrigo-Torres L."/>
            <person name="Arahal R. D."/>
            <person name="Lucena T."/>
        </authorList>
    </citation>
    <scope>NUCLEOTIDE SEQUENCE [LARGE SCALE GENOMIC DNA]</scope>
    <source>
        <strain evidence="7">CECT 7615</strain>
    </source>
</reference>
<evidence type="ECO:0000259" key="5">
    <source>
        <dbReference type="PROSITE" id="PS50931"/>
    </source>
</evidence>
<gene>
    <name evidence="6" type="primary">gcvA_22</name>
    <name evidence="6" type="ORF">TRM7615_05001</name>
</gene>
<dbReference type="PRINTS" id="PR00039">
    <property type="entry name" value="HTHLYSR"/>
</dbReference>
<dbReference type="GO" id="GO:0043565">
    <property type="term" value="F:sequence-specific DNA binding"/>
    <property type="evidence" value="ECO:0007669"/>
    <property type="project" value="TreeGrafter"/>
</dbReference>
<dbReference type="OrthoDB" id="9815174at2"/>
<dbReference type="EMBL" id="ONZG01000025">
    <property type="protein sequence ID" value="SPJ31458.1"/>
    <property type="molecule type" value="Genomic_DNA"/>
</dbReference>
<dbReference type="GO" id="GO:0006351">
    <property type="term" value="P:DNA-templated transcription"/>
    <property type="evidence" value="ECO:0007669"/>
    <property type="project" value="TreeGrafter"/>
</dbReference>
<comment type="similarity">
    <text evidence="1">Belongs to the LysR transcriptional regulatory family.</text>
</comment>
<accession>A0A2R8CGR0</accession>
<dbReference type="InterPro" id="IPR036390">
    <property type="entry name" value="WH_DNA-bd_sf"/>
</dbReference>
<keyword evidence="2" id="KW-0805">Transcription regulation</keyword>
<name>A0A2R8CGR0_9RHOB</name>
<evidence type="ECO:0000256" key="2">
    <source>
        <dbReference type="ARBA" id="ARBA00023015"/>
    </source>
</evidence>
<dbReference type="RefSeq" id="WP_108792668.1">
    <property type="nucleotide sequence ID" value="NZ_ONZG01000025.1"/>
</dbReference>
<dbReference type="Pfam" id="PF03466">
    <property type="entry name" value="LysR_substrate"/>
    <property type="match status" value="1"/>
</dbReference>
<dbReference type="SUPFAM" id="SSF46785">
    <property type="entry name" value="Winged helix' DNA-binding domain"/>
    <property type="match status" value="1"/>
</dbReference>
<protein>
    <submittedName>
        <fullName evidence="6">Glycine cleavage system transcriptional activator</fullName>
    </submittedName>
</protein>
<dbReference type="InterPro" id="IPR005119">
    <property type="entry name" value="LysR_subst-bd"/>
</dbReference>
<evidence type="ECO:0000313" key="6">
    <source>
        <dbReference type="EMBL" id="SPJ31458.1"/>
    </source>
</evidence>
<dbReference type="Proteomes" id="UP000244898">
    <property type="component" value="Unassembled WGS sequence"/>
</dbReference>
<dbReference type="InterPro" id="IPR058163">
    <property type="entry name" value="LysR-type_TF_proteobact-type"/>
</dbReference>
<dbReference type="Gene3D" id="1.10.10.10">
    <property type="entry name" value="Winged helix-like DNA-binding domain superfamily/Winged helix DNA-binding domain"/>
    <property type="match status" value="1"/>
</dbReference>
<sequence>MLPDPKDPSYLGALVYFHHAAESLSFSRAAQTLNVTPSAVSHRITALENTLGKRLFERRVREIRLTQDGAELARATAVIWNELKEITGQLTTQEVLRVSVGPYLSSQWLLPRIGAFEAQNPGLRVDMIHVIGKPDAGLADVSIIWAELESDTTESVLLFDTNAVPVAAPGVQISDNFWDETLPPIHYRNRSTWRHWLFTIGAPVEFAERGEVLEEPHMVLEAAAYKRGIAIGFLPFIGKFFDQGRLVQVGLHSIRSNRGYFLQLNSGAKPKARLFADWAGNQAKELMIWS</sequence>
<dbReference type="InterPro" id="IPR036388">
    <property type="entry name" value="WH-like_DNA-bd_sf"/>
</dbReference>
<dbReference type="InterPro" id="IPR000847">
    <property type="entry name" value="LysR_HTH_N"/>
</dbReference>
<dbReference type="GO" id="GO:0003700">
    <property type="term" value="F:DNA-binding transcription factor activity"/>
    <property type="evidence" value="ECO:0007669"/>
    <property type="project" value="InterPro"/>
</dbReference>
<dbReference type="PANTHER" id="PTHR30537:SF5">
    <property type="entry name" value="HTH-TYPE TRANSCRIPTIONAL ACTIVATOR TTDR-RELATED"/>
    <property type="match status" value="1"/>
</dbReference>
<evidence type="ECO:0000256" key="1">
    <source>
        <dbReference type="ARBA" id="ARBA00009437"/>
    </source>
</evidence>
<keyword evidence="3" id="KW-0238">DNA-binding</keyword>
<organism evidence="6 7">
    <name type="scientific">Falsiruegeria mediterranea M17</name>
    <dbReference type="NCBI Taxonomy" id="1200281"/>
    <lineage>
        <taxon>Bacteria</taxon>
        <taxon>Pseudomonadati</taxon>
        <taxon>Pseudomonadota</taxon>
        <taxon>Alphaproteobacteria</taxon>
        <taxon>Rhodobacterales</taxon>
        <taxon>Roseobacteraceae</taxon>
        <taxon>Falsiruegeria</taxon>
    </lineage>
</organism>
<dbReference type="Gene3D" id="3.40.190.10">
    <property type="entry name" value="Periplasmic binding protein-like II"/>
    <property type="match status" value="2"/>
</dbReference>